<name>A0A2I6SBK3_9VIRU</name>
<accession>A0A2I6SBK3</accession>
<dbReference type="Proteomes" id="UP000267352">
    <property type="component" value="Segment"/>
</dbReference>
<reference evidence="1" key="2">
    <citation type="journal article" date="2018" name="Genome Announc.">
        <title>First Report of a Complete Genome Sequence of White spot syndrome virus from India.</title>
        <authorList>
            <person name="Vinaya Kumar K."/>
            <person name="Shekhar M.S."/>
            <person name="Otta S.K."/>
            <person name="Karthic K."/>
            <person name="Ashok Kumar J."/>
            <person name="Gopikrishna G."/>
            <person name="Vijayan K.K."/>
        </authorList>
    </citation>
    <scope>NUCLEOTIDE SEQUENCE</scope>
    <source>
        <strain evidence="1">IN_AP4RU</strain>
    </source>
</reference>
<sequence length="320" mass="36001">MSNGRDTKSDSKFVDMYNKQILEGGIKLINEGQNTVKVDFSKALEAFPRQSNGASEPVSSSVVERRQRERLQAVEMFMAIMMERTERLRKRLADSAAQWNTVNNVEETVNSGMVNIKSERLTEIRNQAQIAESTALNSINDEIVESPLTLSLGARVDQLLIKVDRVGSIQQQQQQQLPKLTATEQRKEQQYAADRVVYDPSYTCFLQPLHETIKRISSVYNSKNKGPLSNTRGVPTSDADLQLMTITDLSRSVLDSSSTSSKKMLYENVPSSIVPGLCQQCAMMITNVHEATHISPHSFNFENKDPEAADRNVERCHFIQ</sequence>
<proteinExistence type="predicted"/>
<organism evidence="1">
    <name type="scientific">White spot syndrome virus</name>
    <dbReference type="NCBI Taxonomy" id="342409"/>
    <lineage>
        <taxon>Viruses</taxon>
        <taxon>Viruses incertae sedis</taxon>
        <taxon>Naldaviricetes</taxon>
        <taxon>Nimaviridae</taxon>
        <taxon>Whispovirus</taxon>
    </lineage>
</organism>
<protein>
    <submittedName>
        <fullName evidence="1">WSSV082</fullName>
    </submittedName>
</protein>
<evidence type="ECO:0000313" key="1">
    <source>
        <dbReference type="EMBL" id="AUO14943.1"/>
    </source>
</evidence>
<dbReference type="EMBL" id="MG702567">
    <property type="protein sequence ID" value="AUO14943.1"/>
    <property type="molecule type" value="Genomic_DNA"/>
</dbReference>
<reference evidence="1" key="1">
    <citation type="submission" date="2017-12" db="EMBL/GenBank/DDBJ databases">
        <authorList>
            <person name="Katneni V.K."/>
            <person name="Shekhar M.S."/>
            <person name="Otta S.K."/>
            <person name="Karthic K."/>
            <person name="Jangam A.K."/>
            <person name="Gopikrishna G."/>
            <person name="Vijayan K.K."/>
        </authorList>
    </citation>
    <scope>NUCLEOTIDE SEQUENCE [LARGE SCALE GENOMIC DNA]</scope>
    <source>
        <strain evidence="1">IN_AP4RU</strain>
    </source>
</reference>